<feature type="region of interest" description="Disordered" evidence="1">
    <location>
        <begin position="1"/>
        <end position="42"/>
    </location>
</feature>
<evidence type="ECO:0000313" key="3">
    <source>
        <dbReference type="RefSeq" id="XP_006877913.1"/>
    </source>
</evidence>
<dbReference type="InterPro" id="IPR026302">
    <property type="entry name" value="NEDD4-bd_p2"/>
</dbReference>
<dbReference type="OrthoDB" id="3231855at2759"/>
<dbReference type="PANTHER" id="PTHR13308:SF23">
    <property type="entry name" value="NEDD4-BINDING PROTEIN 2-LIKE 2"/>
    <property type="match status" value="1"/>
</dbReference>
<sequence length="608" mass="67695">MYESFSCLSSGAPEPTLREGGDLDETRREPTPTFTEHVESSKDKRCKNLYPEENFPKVTSVAELYNTPKNCPPREGGNLLLSLSSIPNGSPVNLQAHNLPCVTCDDRSGLKESKHGEHMRAVALDVQGGVVGGPSSFMRKKETGGKSLLYHQLEHKTSHQVLTEELGGRKTQTNDWAFFSIPLSDEELHLGSVGQPYSGSWPEGPCTLICEQRLKKDRWRRQTCARGSGDLVTLISTSKGTLGPGNSPEPSLEEKLMIEDENLPSSVETISSCTETSIFRNNLPALGSPQGALVSTNNKKRRQIRISNLTSNFDLWGQANTVKVTGVGVPLTESHGLKIIWGAEKDRLSKINNDKEKMEHLRTFSHHPFCVYLDIIKDSPLGTGRQLSSHCLSFNRLKYSVYFSHNPIPSLGLQCRSSFWKVSFSSKKPLLTFRSHTRVDSKQDGVGLISSEVSSHQLDTLYAFKVVSERLFVRERLGEKLKSGEEPFQCLQTEDNQDLQKTPVNPLGLLQSQEFACLLYVLAFLILLAAALKCQEEAQTTDWNGMHKTDTYLNATLDALGGSLLPADLVVPLDWQTLRTLYLQWRAAVKVDVNTWLPKKASPNWLLK</sequence>
<dbReference type="RefSeq" id="XP_006877913.1">
    <property type="nucleotide sequence ID" value="XM_006877851.1"/>
</dbReference>
<name>A0A9B0U849_CHRAS</name>
<dbReference type="GO" id="GO:0005634">
    <property type="term" value="C:nucleus"/>
    <property type="evidence" value="ECO:0007669"/>
    <property type="project" value="TreeGrafter"/>
</dbReference>
<dbReference type="PANTHER" id="PTHR13308">
    <property type="entry name" value="NEDD4-BINDING PROTEIN 2-LIKE 1"/>
    <property type="match status" value="1"/>
</dbReference>
<evidence type="ECO:0000313" key="2">
    <source>
        <dbReference type="Proteomes" id="UP000504623"/>
    </source>
</evidence>
<dbReference type="GO" id="GO:0003714">
    <property type="term" value="F:transcription corepressor activity"/>
    <property type="evidence" value="ECO:0007669"/>
    <property type="project" value="TreeGrafter"/>
</dbReference>
<dbReference type="AlphaFoldDB" id="A0A9B0U849"/>
<proteinExistence type="predicted"/>
<dbReference type="GeneID" id="102813421"/>
<protein>
    <submittedName>
        <fullName evidence="3">Uncharacterized protein LOC102813421</fullName>
    </submittedName>
</protein>
<reference evidence="3" key="1">
    <citation type="submission" date="2025-08" db="UniProtKB">
        <authorList>
            <consortium name="RefSeq"/>
        </authorList>
    </citation>
    <scope>IDENTIFICATION</scope>
    <source>
        <tissue evidence="3">Spleen</tissue>
    </source>
</reference>
<gene>
    <name evidence="3" type="primary">LOC102813421</name>
</gene>
<dbReference type="GO" id="GO:0000122">
    <property type="term" value="P:negative regulation of transcription by RNA polymerase II"/>
    <property type="evidence" value="ECO:0007669"/>
    <property type="project" value="TreeGrafter"/>
</dbReference>
<evidence type="ECO:0000256" key="1">
    <source>
        <dbReference type="SAM" id="MobiDB-lite"/>
    </source>
</evidence>
<accession>A0A9B0U849</accession>
<organism evidence="2 3">
    <name type="scientific">Chrysochloris asiatica</name>
    <name type="common">Cape golden mole</name>
    <dbReference type="NCBI Taxonomy" id="185453"/>
    <lineage>
        <taxon>Eukaryota</taxon>
        <taxon>Metazoa</taxon>
        <taxon>Chordata</taxon>
        <taxon>Craniata</taxon>
        <taxon>Vertebrata</taxon>
        <taxon>Euteleostomi</taxon>
        <taxon>Mammalia</taxon>
        <taxon>Eutheria</taxon>
        <taxon>Afrotheria</taxon>
        <taxon>Chrysochloridae</taxon>
        <taxon>Chrysochlorinae</taxon>
        <taxon>Chrysochloris</taxon>
    </lineage>
</organism>
<feature type="compositionally biased region" description="Basic and acidic residues" evidence="1">
    <location>
        <begin position="16"/>
        <end position="42"/>
    </location>
</feature>
<keyword evidence="2" id="KW-1185">Reference proteome</keyword>
<dbReference type="Proteomes" id="UP000504623">
    <property type="component" value="Unplaced"/>
</dbReference>